<feature type="region of interest" description="Disordered" evidence="1">
    <location>
        <begin position="242"/>
        <end position="272"/>
    </location>
</feature>
<dbReference type="InterPro" id="IPR008587">
    <property type="entry name" value="FPP_plant"/>
</dbReference>
<dbReference type="AlphaFoldDB" id="A0AAU9SLK2"/>
<reference evidence="3 4" key="1">
    <citation type="submission" date="2022-03" db="EMBL/GenBank/DDBJ databases">
        <authorList>
            <person name="Nunn A."/>
            <person name="Chopra R."/>
            <person name="Nunn A."/>
            <person name="Contreras Garrido A."/>
        </authorList>
    </citation>
    <scope>NUCLEOTIDE SEQUENCE [LARGE SCALE GENOMIC DNA]</scope>
</reference>
<dbReference type="Pfam" id="PF00679">
    <property type="entry name" value="EFG_C"/>
    <property type="match status" value="1"/>
</dbReference>
<dbReference type="Gene3D" id="3.30.70.240">
    <property type="match status" value="1"/>
</dbReference>
<dbReference type="PANTHER" id="PTHR42908">
    <property type="entry name" value="TRANSLATION ELONGATION FACTOR-RELATED"/>
    <property type="match status" value="1"/>
</dbReference>
<dbReference type="SUPFAM" id="SSF54980">
    <property type="entry name" value="EF-G C-terminal domain-like"/>
    <property type="match status" value="1"/>
</dbReference>
<evidence type="ECO:0000313" key="4">
    <source>
        <dbReference type="Proteomes" id="UP000836841"/>
    </source>
</evidence>
<dbReference type="Pfam" id="PF05911">
    <property type="entry name" value="FPP"/>
    <property type="match status" value="1"/>
</dbReference>
<dbReference type="InterPro" id="IPR014721">
    <property type="entry name" value="Ribsml_uS5_D2-typ_fold_subgr"/>
</dbReference>
<feature type="domain" description="Elongation factor EFG" evidence="2">
    <location>
        <begin position="57"/>
        <end position="98"/>
    </location>
</feature>
<organism evidence="3 4">
    <name type="scientific">Thlaspi arvense</name>
    <name type="common">Field penny-cress</name>
    <dbReference type="NCBI Taxonomy" id="13288"/>
    <lineage>
        <taxon>Eukaryota</taxon>
        <taxon>Viridiplantae</taxon>
        <taxon>Streptophyta</taxon>
        <taxon>Embryophyta</taxon>
        <taxon>Tracheophyta</taxon>
        <taxon>Spermatophyta</taxon>
        <taxon>Magnoliopsida</taxon>
        <taxon>eudicotyledons</taxon>
        <taxon>Gunneridae</taxon>
        <taxon>Pentapetalae</taxon>
        <taxon>rosids</taxon>
        <taxon>malvids</taxon>
        <taxon>Brassicales</taxon>
        <taxon>Brassicaceae</taxon>
        <taxon>Thlaspideae</taxon>
        <taxon>Thlaspi</taxon>
    </lineage>
</organism>
<dbReference type="GO" id="GO:0005829">
    <property type="term" value="C:cytosol"/>
    <property type="evidence" value="ECO:0007669"/>
    <property type="project" value="TreeGrafter"/>
</dbReference>
<name>A0AAU9SLK2_THLAR</name>
<evidence type="ECO:0000256" key="1">
    <source>
        <dbReference type="SAM" id="MobiDB-lite"/>
    </source>
</evidence>
<evidence type="ECO:0000259" key="2">
    <source>
        <dbReference type="Pfam" id="PF00679"/>
    </source>
</evidence>
<dbReference type="InterPro" id="IPR020568">
    <property type="entry name" value="Ribosomal_Su5_D2-typ_SF"/>
</dbReference>
<dbReference type="EMBL" id="OU466861">
    <property type="protein sequence ID" value="CAH2065760.1"/>
    <property type="molecule type" value="Genomic_DNA"/>
</dbReference>
<dbReference type="GO" id="GO:0003924">
    <property type="term" value="F:GTPase activity"/>
    <property type="evidence" value="ECO:0007669"/>
    <property type="project" value="TreeGrafter"/>
</dbReference>
<gene>
    <name evidence="3" type="ORF">TAV2_LOCUS17349</name>
</gene>
<dbReference type="GO" id="GO:0071007">
    <property type="term" value="C:U2-type catalytic step 2 spliceosome"/>
    <property type="evidence" value="ECO:0007669"/>
    <property type="project" value="TreeGrafter"/>
</dbReference>
<accession>A0AAU9SLK2</accession>
<dbReference type="GO" id="GO:0046540">
    <property type="term" value="C:U4/U6 x U5 tri-snRNP complex"/>
    <property type="evidence" value="ECO:0007669"/>
    <property type="project" value="TreeGrafter"/>
</dbReference>
<dbReference type="GO" id="GO:0030623">
    <property type="term" value="F:U5 snRNA binding"/>
    <property type="evidence" value="ECO:0007669"/>
    <property type="project" value="TreeGrafter"/>
</dbReference>
<dbReference type="InterPro" id="IPR000640">
    <property type="entry name" value="EFG_V-like"/>
</dbReference>
<dbReference type="InterPro" id="IPR035647">
    <property type="entry name" value="EFG_III/V"/>
</dbReference>
<dbReference type="SUPFAM" id="SSF54211">
    <property type="entry name" value="Ribosomal protein S5 domain 2-like"/>
    <property type="match status" value="1"/>
</dbReference>
<evidence type="ECO:0000313" key="3">
    <source>
        <dbReference type="EMBL" id="CAH2065760.1"/>
    </source>
</evidence>
<dbReference type="Gene3D" id="3.30.230.10">
    <property type="match status" value="1"/>
</dbReference>
<sequence>MPKIAEPLDRGLAEDIENGVVSIDWNIKQLGDFFKTTYDWDLLAARSIWAFGPDKQAFLPVIESFGFETDLRCHTQGQDFCVSVFDHWAIVPGDPLDKVILLRPLEPAPTQHLAREFMVKTRRRKGMSEDVSGNKFFDEAMMVELAQQTGDLHLQMIYHISVGGSLVPYYLDESENWGVDCWEKTKSQSTSLTKKLKEAFNEKHRSDNRSSHTDAGLKECMQQLRFVRDDQEQRMHDAMTINGPSCSRKKKVRDVSKKSACGRSTRGEAIGV</sequence>
<dbReference type="Proteomes" id="UP000836841">
    <property type="component" value="Chromosome 5"/>
</dbReference>
<dbReference type="PANTHER" id="PTHR42908:SF6">
    <property type="entry name" value="116 KDA U5 SMALL NUCLEAR RIBONUCLEOPROTEIN COMPONENT"/>
    <property type="match status" value="1"/>
</dbReference>
<dbReference type="GO" id="GO:0000398">
    <property type="term" value="P:mRNA splicing, via spliceosome"/>
    <property type="evidence" value="ECO:0007669"/>
    <property type="project" value="TreeGrafter"/>
</dbReference>
<protein>
    <recommendedName>
        <fullName evidence="2">Elongation factor EFG domain-containing protein</fullName>
    </recommendedName>
</protein>
<proteinExistence type="predicted"/>
<keyword evidence="4" id="KW-1185">Reference proteome</keyword>